<feature type="domain" description="Upf1" evidence="13">
    <location>
        <begin position="106"/>
        <end position="263"/>
    </location>
</feature>
<evidence type="ECO:0000256" key="6">
    <source>
        <dbReference type="ARBA" id="ARBA00022771"/>
    </source>
</evidence>
<evidence type="ECO:0000256" key="12">
    <source>
        <dbReference type="SAM" id="MobiDB-lite"/>
    </source>
</evidence>
<dbReference type="FunFam" id="3.40.50.300:FF:000097">
    <property type="entry name" value="Regulator of nonsense transcripts 1"/>
    <property type="match status" value="1"/>
</dbReference>
<keyword evidence="9 11" id="KW-0862">Zinc</keyword>
<keyword evidence="4 11" id="KW-0479">Metal-binding</keyword>
<comment type="subcellular location">
    <subcellularLocation>
        <location evidence="1">Cytoplasm</location>
    </subcellularLocation>
</comment>
<sequence length="1230" mass="131759">MSTQSFARDPKTQQGYALDSTQATQPSFDFLDFSTQDGAYGGYPEFTGLSQDVIPGSAWGDAISQAAAVANAALEPDNSSVSGITDRVSELNFDDAVEEDRGKGAEEVLPEWACAYCGIHNPECVVKCVTTGKWFCNARVTGTASCIITHLVKAKAKECMLHKNNPLGETPLECYSCGSRNVFALGFVPVKGESSMVLLCRDKAPNAPGLKDLELDLSLWEPLIKDRAFMPWLVKEPSDQEKLRARRVTTSQIVRLEEMWKANPTASVEDIDKPGENDEPAPVALRYDDAHVYQSVFGPLVRMEADYDRAMKESQSRSDVSVRWDMGLNKKRLVHFIFPKNDSELRLMAGDELRLKHPCPGLTGPWQAAGVVVKLHEASEEVALELRDGAKTAPTDATTGFMVEFVWKSTSFDRMQRALKLFAVDETSVSGYLYHRLLGHEVEAQTLRAVMPKRFSAPNLPELNHSQVTAVKSVLASPLSLIQGPPGTGKTVTSASITYWLTKQGQGQVLVAAPSNVAVDHLAEKVASTGLEVVRVCARSREAVTSSVEHLALHYQVQHLVLPEGHELRKLQQLKVEAGELSSGDERKYKALTRSLEREILQSADVVCCTCAGAADPRLTNFRFRQVLIDESTQASEAECLIPLVCGAKQIILVGDHCQLGPVIMNKRAAKAGLCQSLFERLVLLGIKPHRLQVQYRMHPSLSEFPSNMFYEGTLQNGITQSERRHPGAAFPWPQPERPMLFYVQLGQEEISVSGTSYLNRTEAANVEKIVTHFLKGGITPDQIGVITPYEGQRAHVLSVMLRSGPLRAALYSEIEVASVDSFQGREKDYIILSCVRSNEHQGIGFLSDPRRLNVALTRAKYGVVVLGNPKVLAKQALWNALLVHFKEAGCLVEGPLTNLKQSMVQLPKPKRAFDSRSFALGGAQSNRFVPAPNAEPLHKPKAAAANGTAAAAEARPAAKGLPPTAPLRMDAYSLPPSHQPYAISADSTAGSAGRSAAGSKSGSGSAEAGSRQACAAAGPQPGAGTGFASRGRGTQLPPPGPSSNGFHGTQIGGPATQSGYATQPSFATQSAFGTQTGLATQSGFSESGFTTQSGTAAQPGLATQSGFTQPFATQSGLATQPGFATQSGFTQPFATQSGQATQPGLATQSGFTQPFATQSGSGTQAGLALQSGFTQGLGPGFSQDGYGVGGDYHFTDPEGIKTQGAYATQPGAFNTQDFQDPLLGEPGFG</sequence>
<feature type="region of interest" description="C4" evidence="11">
    <location>
        <begin position="174"/>
        <end position="204"/>
    </location>
</feature>
<dbReference type="PANTHER" id="PTHR10887:SF364">
    <property type="entry name" value="REGULATOR OF NONSENSE TRANSCRIPTS 1"/>
    <property type="match status" value="1"/>
</dbReference>
<evidence type="ECO:0000313" key="14">
    <source>
        <dbReference type="EMBL" id="KAK9810080.1"/>
    </source>
</evidence>
<feature type="region of interest" description="Disordered" evidence="12">
    <location>
        <begin position="1211"/>
        <end position="1230"/>
    </location>
</feature>
<accession>A0AAW1PNR9</accession>
<dbReference type="PROSITE" id="PS51997">
    <property type="entry name" value="UPF1_CH_RICH"/>
    <property type="match status" value="1"/>
</dbReference>
<keyword evidence="6 11" id="KW-0863">Zinc-finger</keyword>
<dbReference type="Proteomes" id="UP001489004">
    <property type="component" value="Unassembled WGS sequence"/>
</dbReference>
<dbReference type="Pfam" id="PF13087">
    <property type="entry name" value="AAA_12"/>
    <property type="match status" value="1"/>
</dbReference>
<feature type="compositionally biased region" description="Low complexity" evidence="12">
    <location>
        <begin position="985"/>
        <end position="1029"/>
    </location>
</feature>
<evidence type="ECO:0000256" key="3">
    <source>
        <dbReference type="ARBA" id="ARBA00022490"/>
    </source>
</evidence>
<dbReference type="PANTHER" id="PTHR10887">
    <property type="entry name" value="DNA2/NAM7 HELICASE FAMILY"/>
    <property type="match status" value="1"/>
</dbReference>
<name>A0AAW1PNR9_9CHLO</name>
<evidence type="ECO:0000256" key="10">
    <source>
        <dbReference type="ARBA" id="ARBA00022840"/>
    </source>
</evidence>
<dbReference type="Gene3D" id="6.10.140.1240">
    <property type="match status" value="1"/>
</dbReference>
<keyword evidence="5" id="KW-0547">Nucleotide-binding</keyword>
<gene>
    <name evidence="14" type="ORF">WJX72_004466</name>
</gene>
<dbReference type="GO" id="GO:0003723">
    <property type="term" value="F:RNA binding"/>
    <property type="evidence" value="ECO:0007669"/>
    <property type="project" value="InterPro"/>
</dbReference>
<keyword evidence="10" id="KW-0067">ATP-binding</keyword>
<dbReference type="InterPro" id="IPR045055">
    <property type="entry name" value="DNA2/NAM7-like"/>
</dbReference>
<dbReference type="InterPro" id="IPR027417">
    <property type="entry name" value="P-loop_NTPase"/>
</dbReference>
<evidence type="ECO:0000313" key="15">
    <source>
        <dbReference type="Proteomes" id="UP001489004"/>
    </source>
</evidence>
<dbReference type="CDD" id="cd21407">
    <property type="entry name" value="1B_UPF1-like"/>
    <property type="match status" value="1"/>
</dbReference>
<dbReference type="InterPro" id="IPR041679">
    <property type="entry name" value="DNA2/NAM7-like_C"/>
</dbReference>
<dbReference type="CDD" id="cd21400">
    <property type="entry name" value="ZBD_UPF1-like"/>
    <property type="match status" value="1"/>
</dbReference>
<dbReference type="InterPro" id="IPR041677">
    <property type="entry name" value="DNA2/NAM7_AAA_11"/>
</dbReference>
<dbReference type="GO" id="GO:0005524">
    <property type="term" value="F:ATP binding"/>
    <property type="evidence" value="ECO:0007669"/>
    <property type="project" value="UniProtKB-KW"/>
</dbReference>
<keyword evidence="8" id="KW-0347">Helicase</keyword>
<dbReference type="Gene3D" id="3.40.50.300">
    <property type="entry name" value="P-loop containing nucleotide triphosphate hydrolases"/>
    <property type="match status" value="2"/>
</dbReference>
<dbReference type="GO" id="GO:0016787">
    <property type="term" value="F:hydrolase activity"/>
    <property type="evidence" value="ECO:0007669"/>
    <property type="project" value="UniProtKB-KW"/>
</dbReference>
<comment type="caution">
    <text evidence="14">The sequence shown here is derived from an EMBL/GenBank/DDBJ whole genome shotgun (WGS) entry which is preliminary data.</text>
</comment>
<dbReference type="InterPro" id="IPR047187">
    <property type="entry name" value="SF1_C_Upf1"/>
</dbReference>
<dbReference type="Pfam" id="PF09416">
    <property type="entry name" value="UPF1_Zn_bind"/>
    <property type="match status" value="1"/>
</dbReference>
<dbReference type="InterPro" id="IPR018999">
    <property type="entry name" value="UPF1_CH/ZBD"/>
</dbReference>
<dbReference type="InterPro" id="IPR040812">
    <property type="entry name" value="UPF1_1B_dom"/>
</dbReference>
<dbReference type="Gene3D" id="2.40.30.230">
    <property type="match status" value="1"/>
</dbReference>
<evidence type="ECO:0000256" key="11">
    <source>
        <dbReference type="PROSITE-ProRule" id="PRU01341"/>
    </source>
</evidence>
<evidence type="ECO:0000256" key="5">
    <source>
        <dbReference type="ARBA" id="ARBA00022741"/>
    </source>
</evidence>
<evidence type="ECO:0000256" key="9">
    <source>
        <dbReference type="ARBA" id="ARBA00022833"/>
    </source>
</evidence>
<feature type="region of interest" description="Disordered" evidence="12">
    <location>
        <begin position="930"/>
        <end position="1062"/>
    </location>
</feature>
<dbReference type="CDD" id="cd18808">
    <property type="entry name" value="SF1_C_Upf1"/>
    <property type="match status" value="1"/>
</dbReference>
<dbReference type="SUPFAM" id="SSF52540">
    <property type="entry name" value="P-loop containing nucleoside triphosphate hydrolases"/>
    <property type="match status" value="1"/>
</dbReference>
<feature type="region of interest" description="Disordered" evidence="12">
    <location>
        <begin position="1"/>
        <end position="20"/>
    </location>
</feature>
<dbReference type="Pfam" id="PF13086">
    <property type="entry name" value="AAA_11"/>
    <property type="match status" value="2"/>
</dbReference>
<keyword evidence="15" id="KW-1185">Reference proteome</keyword>
<dbReference type="GO" id="GO:0000184">
    <property type="term" value="P:nuclear-transcribed mRNA catabolic process, nonsense-mediated decay"/>
    <property type="evidence" value="ECO:0007669"/>
    <property type="project" value="InterPro"/>
</dbReference>
<keyword evidence="7" id="KW-0378">Hydrolase</keyword>
<protein>
    <recommendedName>
        <fullName evidence="13">Upf1 domain-containing protein</fullName>
    </recommendedName>
</protein>
<feature type="compositionally biased region" description="Low complexity" evidence="12">
    <location>
        <begin position="943"/>
        <end position="959"/>
    </location>
</feature>
<comment type="similarity">
    <text evidence="2">Belongs to the DNA2/NAM7 helicase family.</text>
</comment>
<keyword evidence="3" id="KW-0963">Cytoplasm</keyword>
<evidence type="ECO:0000256" key="4">
    <source>
        <dbReference type="ARBA" id="ARBA00022723"/>
    </source>
</evidence>
<dbReference type="GO" id="GO:0005737">
    <property type="term" value="C:cytoplasm"/>
    <property type="evidence" value="ECO:0007669"/>
    <property type="project" value="UniProtKB-SubCell"/>
</dbReference>
<evidence type="ECO:0000256" key="2">
    <source>
        <dbReference type="ARBA" id="ARBA00007913"/>
    </source>
</evidence>
<evidence type="ECO:0000259" key="13">
    <source>
        <dbReference type="PROSITE" id="PS51997"/>
    </source>
</evidence>
<reference evidence="14 15" key="1">
    <citation type="journal article" date="2024" name="Nat. Commun.">
        <title>Phylogenomics reveals the evolutionary origins of lichenization in chlorophyte algae.</title>
        <authorList>
            <person name="Puginier C."/>
            <person name="Libourel C."/>
            <person name="Otte J."/>
            <person name="Skaloud P."/>
            <person name="Haon M."/>
            <person name="Grisel S."/>
            <person name="Petersen M."/>
            <person name="Berrin J.G."/>
            <person name="Delaux P.M."/>
            <person name="Dal Grande F."/>
            <person name="Keller J."/>
        </authorList>
    </citation>
    <scope>NUCLEOTIDE SEQUENCE [LARGE SCALE GENOMIC DNA]</scope>
    <source>
        <strain evidence="14 15">SAG 2043</strain>
    </source>
</reference>
<dbReference type="GO" id="GO:0003724">
    <property type="term" value="F:RNA helicase activity"/>
    <property type="evidence" value="ECO:0007669"/>
    <property type="project" value="InterPro"/>
</dbReference>
<feature type="region of interest" description="CC/SHH/C" evidence="11">
    <location>
        <begin position="128"/>
        <end position="156"/>
    </location>
</feature>
<evidence type="ECO:0000256" key="1">
    <source>
        <dbReference type="ARBA" id="ARBA00004496"/>
    </source>
</evidence>
<dbReference type="Pfam" id="PF18141">
    <property type="entry name" value="UPF1_1B_dom"/>
    <property type="match status" value="1"/>
</dbReference>
<dbReference type="GO" id="GO:0008270">
    <property type="term" value="F:zinc ion binding"/>
    <property type="evidence" value="ECO:0007669"/>
    <property type="project" value="UniProtKB-UniRule"/>
</dbReference>
<dbReference type="CDD" id="cd18039">
    <property type="entry name" value="DEXXQc_UPF1"/>
    <property type="match status" value="1"/>
</dbReference>
<feature type="region of interest" description="C3H" evidence="11">
    <location>
        <begin position="114"/>
        <end position="146"/>
    </location>
</feature>
<evidence type="ECO:0000256" key="8">
    <source>
        <dbReference type="ARBA" id="ARBA00022806"/>
    </source>
</evidence>
<dbReference type="EMBL" id="JALJOR010000010">
    <property type="protein sequence ID" value="KAK9810080.1"/>
    <property type="molecule type" value="Genomic_DNA"/>
</dbReference>
<evidence type="ECO:0000256" key="7">
    <source>
        <dbReference type="ARBA" id="ARBA00022801"/>
    </source>
</evidence>
<proteinExistence type="inferred from homology"/>
<feature type="region of interest" description="Disordered" evidence="12">
    <location>
        <begin position="1084"/>
        <end position="1164"/>
    </location>
</feature>
<dbReference type="AlphaFoldDB" id="A0AAW1PNR9"/>
<organism evidence="14 15">
    <name type="scientific">[Myrmecia] bisecta</name>
    <dbReference type="NCBI Taxonomy" id="41462"/>
    <lineage>
        <taxon>Eukaryota</taxon>
        <taxon>Viridiplantae</taxon>
        <taxon>Chlorophyta</taxon>
        <taxon>core chlorophytes</taxon>
        <taxon>Trebouxiophyceae</taxon>
        <taxon>Trebouxiales</taxon>
        <taxon>Trebouxiaceae</taxon>
        <taxon>Myrmecia</taxon>
    </lineage>
</organism>